<dbReference type="EMBL" id="CM043802">
    <property type="protein sequence ID" value="KAI4808463.1"/>
    <property type="molecule type" value="Genomic_DNA"/>
</dbReference>
<evidence type="ECO:0000313" key="1">
    <source>
        <dbReference type="EMBL" id="KAI4808463.1"/>
    </source>
</evidence>
<organism evidence="1 2">
    <name type="scientific">Chaenocephalus aceratus</name>
    <name type="common">Blackfin icefish</name>
    <name type="synonym">Chaenichthys aceratus</name>
    <dbReference type="NCBI Taxonomy" id="36190"/>
    <lineage>
        <taxon>Eukaryota</taxon>
        <taxon>Metazoa</taxon>
        <taxon>Chordata</taxon>
        <taxon>Craniata</taxon>
        <taxon>Vertebrata</taxon>
        <taxon>Euteleostomi</taxon>
        <taxon>Actinopterygii</taxon>
        <taxon>Neopterygii</taxon>
        <taxon>Teleostei</taxon>
        <taxon>Neoteleostei</taxon>
        <taxon>Acanthomorphata</taxon>
        <taxon>Eupercaria</taxon>
        <taxon>Perciformes</taxon>
        <taxon>Notothenioidei</taxon>
        <taxon>Channichthyidae</taxon>
        <taxon>Chaenocephalus</taxon>
    </lineage>
</organism>
<comment type="caution">
    <text evidence="1">The sequence shown here is derived from an EMBL/GenBank/DDBJ whole genome shotgun (WGS) entry which is preliminary data.</text>
</comment>
<protein>
    <submittedName>
        <fullName evidence="1">Uncharacterized protein</fullName>
    </submittedName>
</protein>
<accession>A0ACB9W5U5</accession>
<name>A0ACB9W5U5_CHAAC</name>
<sequence length="61" mass="7091">IGTATPREVYLLQEARYRSVFHIILWAFCGHSVAPWSEVTAEREDKEVEETKFGPRELRKG</sequence>
<evidence type="ECO:0000313" key="2">
    <source>
        <dbReference type="Proteomes" id="UP001057452"/>
    </source>
</evidence>
<keyword evidence="2" id="KW-1185">Reference proteome</keyword>
<proteinExistence type="predicted"/>
<gene>
    <name evidence="1" type="ORF">KUCAC02_000522</name>
</gene>
<reference evidence="1" key="1">
    <citation type="submission" date="2022-05" db="EMBL/GenBank/DDBJ databases">
        <title>Chromosome-level genome of Chaenocephalus aceratus.</title>
        <authorList>
            <person name="Park H."/>
        </authorList>
    </citation>
    <scope>NUCLEOTIDE SEQUENCE</scope>
    <source>
        <strain evidence="1">KU_202001</strain>
    </source>
</reference>
<feature type="non-terminal residue" evidence="1">
    <location>
        <position position="1"/>
    </location>
</feature>
<dbReference type="Proteomes" id="UP001057452">
    <property type="component" value="Chromosome 18"/>
</dbReference>